<accession>X0UMS9</accession>
<dbReference type="AlphaFoldDB" id="X0UMS9"/>
<sequence>MAEKISVADSEDKPNPPATGIRMDTPDLEVVPFFTSEKIISPVVTFIALTVTVTEADDFF</sequence>
<evidence type="ECO:0000256" key="1">
    <source>
        <dbReference type="SAM" id="MobiDB-lite"/>
    </source>
</evidence>
<feature type="region of interest" description="Disordered" evidence="1">
    <location>
        <begin position="1"/>
        <end position="23"/>
    </location>
</feature>
<dbReference type="EMBL" id="BARS01023053">
    <property type="protein sequence ID" value="GAG07059.1"/>
    <property type="molecule type" value="Genomic_DNA"/>
</dbReference>
<organism evidence="2">
    <name type="scientific">marine sediment metagenome</name>
    <dbReference type="NCBI Taxonomy" id="412755"/>
    <lineage>
        <taxon>unclassified sequences</taxon>
        <taxon>metagenomes</taxon>
        <taxon>ecological metagenomes</taxon>
    </lineage>
</organism>
<gene>
    <name evidence="2" type="ORF">S01H1_36756</name>
</gene>
<comment type="caution">
    <text evidence="2">The sequence shown here is derived from an EMBL/GenBank/DDBJ whole genome shotgun (WGS) entry which is preliminary data.</text>
</comment>
<protein>
    <submittedName>
        <fullName evidence="2">Uncharacterized protein</fullName>
    </submittedName>
</protein>
<proteinExistence type="predicted"/>
<evidence type="ECO:0000313" key="2">
    <source>
        <dbReference type="EMBL" id="GAG07059.1"/>
    </source>
</evidence>
<reference evidence="2" key="1">
    <citation type="journal article" date="2014" name="Front. Microbiol.">
        <title>High frequency of phylogenetically diverse reductive dehalogenase-homologous genes in deep subseafloor sedimentary metagenomes.</title>
        <authorList>
            <person name="Kawai M."/>
            <person name="Futagami T."/>
            <person name="Toyoda A."/>
            <person name="Takaki Y."/>
            <person name="Nishi S."/>
            <person name="Hori S."/>
            <person name="Arai W."/>
            <person name="Tsubouchi T."/>
            <person name="Morono Y."/>
            <person name="Uchiyama I."/>
            <person name="Ito T."/>
            <person name="Fujiyama A."/>
            <person name="Inagaki F."/>
            <person name="Takami H."/>
        </authorList>
    </citation>
    <scope>NUCLEOTIDE SEQUENCE</scope>
    <source>
        <strain evidence="2">Expedition CK06-06</strain>
    </source>
</reference>
<name>X0UMS9_9ZZZZ</name>